<proteinExistence type="predicted"/>
<dbReference type="Proteomes" id="UP000637906">
    <property type="component" value="Unassembled WGS sequence"/>
</dbReference>
<sequence length="751" mass="84015">MKNVKFKIIIKLLCIFIILITPFDVYASFWDDIGAFFSGDLFKIRTKTPNSMKTSDGFFNPKIKVCRGNYTYCDDMADGDCEGVGMTYARAYVDWEAEEPKICACQVLTCYDTVAKVLIGLTSPIVGGIAVLATLDKDYSKECIADPQCIPIPLAPGPPPFCDQFKASPEIRIVPVTARNQSFFQPKIRVIIGSQTRNLDVSTDGREHSYPIEYDGEKYTFKTYREEDQLCADFYDNSSDIMLGNQCFPMPKIGKPELIPLDEEGNEIRLDVTANPKLINLDKVKVKIPGYNHNPITLAYGQEYNINGLRLGLGKPKVDSDRNLIIGTNDNNGKVTCLFSLPSWSSDEYVLKRGRIFKYLKSSGKQFNDYRIVPIGDKDQYIPCGRNPKDLNTMGQDELDSIKRFGDSYYSIGSSNPICSDKSICCVGSACYDDKKLKVIGKGEKCNDGKVCNASYRVVYKYEDVVHKNESFNKNPEKPEYLTKYINENTGKPFFLTEEELNDEEGKFFISKDKDPYVDGLCIDNFERISYTDPKEDPNLRQDHSLDDQYYYFDAKEKQCQFVTMEAWGGGAAGFINERDLAKSISGAAGDYTKATIKVSDEQPIFKIKVGSGGKLEQGNASEVYVCNKDKKNCSKLIIAGGGGNSVRKQNTAITNEKLVYTRFIGRIKGINESDKIALPYKNGKEKDEIPYIKSVFKESLTCSNSIKSNGVKKIANDNKIPGAGGCINSDKLSYQEGANGKVVITCEQWD</sequence>
<evidence type="ECO:0000313" key="2">
    <source>
        <dbReference type="Proteomes" id="UP000637906"/>
    </source>
</evidence>
<keyword evidence="2" id="KW-1185">Reference proteome</keyword>
<gene>
    <name evidence="1" type="ORF">sL5_03100</name>
</gene>
<dbReference type="EMBL" id="BNGU01000008">
    <property type="protein sequence ID" value="GHM59317.1"/>
    <property type="molecule type" value="Genomic_DNA"/>
</dbReference>
<organism evidence="1 2">
    <name type="scientific">Candidatus Mesenet longicola</name>
    <dbReference type="NCBI Taxonomy" id="1892558"/>
    <lineage>
        <taxon>Bacteria</taxon>
        <taxon>Pseudomonadati</taxon>
        <taxon>Pseudomonadota</taxon>
        <taxon>Alphaproteobacteria</taxon>
        <taxon>Rickettsiales</taxon>
        <taxon>Anaplasmataceae</taxon>
        <taxon>Candidatus Mesenet</taxon>
    </lineage>
</organism>
<evidence type="ECO:0000313" key="1">
    <source>
        <dbReference type="EMBL" id="GHM59317.1"/>
    </source>
</evidence>
<accession>A0A8J3HU81</accession>
<name>A0A8J3HU81_9RICK</name>
<dbReference type="AlphaFoldDB" id="A0A8J3HU81"/>
<reference evidence="1 2" key="1">
    <citation type="journal article" date="2021" name="Microb. Ecol.">
        <title>Candidatus Mesenet longicola: Novel Endosymbionts of Brontispa longissima that Induce Cytoplasmic Incompatibility.</title>
        <authorList>
            <person name="Takano S."/>
            <person name="Gotoh Y."/>
            <person name="Hayashi T."/>
        </authorList>
    </citation>
    <scope>NUCLEOTIDE SEQUENCE [LARGE SCALE GENOMIC DNA]</scope>
    <source>
        <strain evidence="1">L5</strain>
    </source>
</reference>
<protein>
    <submittedName>
        <fullName evidence="1">Uncharacterized protein</fullName>
    </submittedName>
</protein>
<comment type="caution">
    <text evidence="1">The sequence shown here is derived from an EMBL/GenBank/DDBJ whole genome shotgun (WGS) entry which is preliminary data.</text>
</comment>